<feature type="region of interest" description="Disordered" evidence="6">
    <location>
        <begin position="333"/>
        <end position="355"/>
    </location>
</feature>
<evidence type="ECO:0000256" key="5">
    <source>
        <dbReference type="ARBA" id="ARBA00023136"/>
    </source>
</evidence>
<protein>
    <submittedName>
        <fullName evidence="8">Odorant response abnormal protein 4</fullName>
    </submittedName>
</protein>
<dbReference type="Pfam" id="PF14778">
    <property type="entry name" value="ODR4-like"/>
    <property type="match status" value="2"/>
</dbReference>
<keyword evidence="3 7" id="KW-0812">Transmembrane</keyword>
<evidence type="ECO:0000256" key="7">
    <source>
        <dbReference type="SAM" id="Phobius"/>
    </source>
</evidence>
<dbReference type="GO" id="GO:0016020">
    <property type="term" value="C:membrane"/>
    <property type="evidence" value="ECO:0007669"/>
    <property type="project" value="UniProtKB-SubCell"/>
</dbReference>
<organism evidence="8">
    <name type="scientific">Schistosoma haematobium</name>
    <name type="common">Blood fluke</name>
    <dbReference type="NCBI Taxonomy" id="6185"/>
    <lineage>
        <taxon>Eukaryota</taxon>
        <taxon>Metazoa</taxon>
        <taxon>Spiralia</taxon>
        <taxon>Lophotrochozoa</taxon>
        <taxon>Platyhelminthes</taxon>
        <taxon>Trematoda</taxon>
        <taxon>Digenea</taxon>
        <taxon>Strigeidida</taxon>
        <taxon>Schistosomatoidea</taxon>
        <taxon>Schistosomatidae</taxon>
        <taxon>Schistosoma</taxon>
    </lineage>
</organism>
<comment type="subcellular location">
    <subcellularLocation>
        <location evidence="1">Membrane</location>
    </subcellularLocation>
</comment>
<dbReference type="STRING" id="6185.A0A094ZFL2"/>
<name>A0A094ZFL2_SCHHA</name>
<evidence type="ECO:0000256" key="4">
    <source>
        <dbReference type="ARBA" id="ARBA00022989"/>
    </source>
</evidence>
<sequence>MISEVLFDNSFADRLLSVDEFHCGVMIGGRFGSQECLFLPIDIPKDDTSDDPPCRSVSPRMIEDLSEKWIASHCRNLARMIPGGVHISGICLTVPYGEFNGHTNHIQKILSHISRDDTPMNRFICSKSTEKLVLVADPKTKKFQCKASAADGSNSQFRIVEVKIRPFIDRWVSFKTHILLSLETHLPSDRKKEKILYQLQAAVEPYLQSLVTETQLLINGELHQADEKLLKDIDFSVPLDADIQTKKNKKSSKSKRYDLPLNVDHSLVTSAGSKKYAIAKGSVSPAFTPLDIVIFGPQFSTGKKYRLLSHIRCDYAELSPTVKFPQWQRASSSSSLESGASSDTNMNNGNDTNDSSGSFVPINRLLINGRIPGIAFLPANSSVGDLLEALRNDLVRSILARLQLLTEELHITSAELEVPRMLLPQRVLVRLPACPTLPLSDYKFLSETAEDVVNRLVYFCLPLGTTPTIPTGEGITSDTTGLRNSVSEIEVLSSHDRIDASCLDTTLEKSPELSADDEFSESELIDEVVESVPVSSPFTLYNPIILVISIIVLIIAILLAYYFVTQSYQSKDFIPPPLPKEM</sequence>
<dbReference type="AlphaFoldDB" id="A0A094ZFL2"/>
<proteinExistence type="inferred from homology"/>
<keyword evidence="4 7" id="KW-1133">Transmembrane helix</keyword>
<accession>A0A094ZFL2</accession>
<dbReference type="GO" id="GO:0012505">
    <property type="term" value="C:endomembrane system"/>
    <property type="evidence" value="ECO:0007669"/>
    <property type="project" value="TreeGrafter"/>
</dbReference>
<dbReference type="GO" id="GO:0008104">
    <property type="term" value="P:intracellular protein localization"/>
    <property type="evidence" value="ECO:0007669"/>
    <property type="project" value="TreeGrafter"/>
</dbReference>
<dbReference type="PANTHER" id="PTHR33966:SF1">
    <property type="entry name" value="PROTEIN ODR-4 HOMOLOG"/>
    <property type="match status" value="1"/>
</dbReference>
<dbReference type="PANTHER" id="PTHR33966">
    <property type="entry name" value="PROTEIN ODR-4 HOMOLOG"/>
    <property type="match status" value="1"/>
</dbReference>
<dbReference type="InterPro" id="IPR029454">
    <property type="entry name" value="ODR-4-like"/>
</dbReference>
<evidence type="ECO:0000313" key="8">
    <source>
        <dbReference type="EMBL" id="KGB32587.1"/>
    </source>
</evidence>
<feature type="transmembrane region" description="Helical" evidence="7">
    <location>
        <begin position="540"/>
        <end position="564"/>
    </location>
</feature>
<evidence type="ECO:0000256" key="6">
    <source>
        <dbReference type="SAM" id="MobiDB-lite"/>
    </source>
</evidence>
<evidence type="ECO:0000256" key="1">
    <source>
        <dbReference type="ARBA" id="ARBA00004370"/>
    </source>
</evidence>
<evidence type="ECO:0000256" key="2">
    <source>
        <dbReference type="ARBA" id="ARBA00010131"/>
    </source>
</evidence>
<gene>
    <name evidence="8" type="ORF">MS3_00722</name>
</gene>
<evidence type="ECO:0000256" key="3">
    <source>
        <dbReference type="ARBA" id="ARBA00022692"/>
    </source>
</evidence>
<dbReference type="EMBL" id="KL250509">
    <property type="protein sequence ID" value="KGB32587.1"/>
    <property type="molecule type" value="Genomic_DNA"/>
</dbReference>
<comment type="similarity">
    <text evidence="2">Belongs to the ODR-4 family.</text>
</comment>
<keyword evidence="5 7" id="KW-0472">Membrane</keyword>
<reference evidence="8" key="1">
    <citation type="journal article" date="2012" name="Nat. Genet.">
        <title>Whole-genome sequence of Schistosoma haematobium.</title>
        <authorList>
            <person name="Young N.D."/>
            <person name="Jex A.R."/>
            <person name="Li B."/>
            <person name="Liu S."/>
            <person name="Yang L."/>
            <person name="Xiong Z."/>
            <person name="Li Y."/>
            <person name="Cantacessi C."/>
            <person name="Hall R.S."/>
            <person name="Xu X."/>
            <person name="Chen F."/>
            <person name="Wu X."/>
            <person name="Zerlotini A."/>
            <person name="Oliveira G."/>
            <person name="Hofmann A."/>
            <person name="Zhang G."/>
            <person name="Fang X."/>
            <person name="Kang Y."/>
            <person name="Campbell B.E."/>
            <person name="Loukas A."/>
            <person name="Ranganathan S."/>
            <person name="Rollinson D."/>
            <person name="Rinaldi G."/>
            <person name="Brindley P.J."/>
            <person name="Yang H."/>
            <person name="Wang J."/>
            <person name="Wang J."/>
            <person name="Gasser R.B."/>
        </authorList>
    </citation>
    <scope>NUCLEOTIDE SEQUENCE [LARGE SCALE GENOMIC DNA]</scope>
</reference>
<dbReference type="OrthoDB" id="21458at2759"/>